<feature type="region of interest" description="Disordered" evidence="5">
    <location>
        <begin position="338"/>
        <end position="377"/>
    </location>
</feature>
<dbReference type="Gene3D" id="1.20.1070.10">
    <property type="entry name" value="Rhodopsin 7-helix transmembrane proteins"/>
    <property type="match status" value="2"/>
</dbReference>
<evidence type="ECO:0000256" key="6">
    <source>
        <dbReference type="SAM" id="Phobius"/>
    </source>
</evidence>
<evidence type="ECO:0000313" key="7">
    <source>
        <dbReference type="EMBL" id="OAD55077.1"/>
    </source>
</evidence>
<keyword evidence="8" id="KW-1185">Reference proteome</keyword>
<dbReference type="EMBL" id="KQ763446">
    <property type="protein sequence ID" value="OAD55077.1"/>
    <property type="molecule type" value="Genomic_DNA"/>
</dbReference>
<feature type="region of interest" description="Disordered" evidence="5">
    <location>
        <begin position="188"/>
        <end position="225"/>
    </location>
</feature>
<reference evidence="7 8" key="1">
    <citation type="submission" date="2015-07" db="EMBL/GenBank/DDBJ databases">
        <title>The genome of Eufriesea mexicana.</title>
        <authorList>
            <person name="Pan H."/>
            <person name="Kapheim K."/>
        </authorList>
    </citation>
    <scope>NUCLEOTIDE SEQUENCE [LARGE SCALE GENOMIC DNA]</scope>
    <source>
        <strain evidence="7">0111107269</strain>
        <tissue evidence="7">Whole body</tissue>
    </source>
</reference>
<feature type="compositionally biased region" description="Low complexity" evidence="5">
    <location>
        <begin position="365"/>
        <end position="377"/>
    </location>
</feature>
<keyword evidence="4" id="KW-0807">Transducer</keyword>
<dbReference type="Proteomes" id="UP000250275">
    <property type="component" value="Unassembled WGS sequence"/>
</dbReference>
<evidence type="ECO:0000256" key="3">
    <source>
        <dbReference type="ARBA" id="ARBA00023170"/>
    </source>
</evidence>
<sequence length="687" mass="75609">MRGMMAARRGRGKTGKQNREEDESADMPQRRNSFLIVCPPFFIRGKRESAGQASSEGEKPRAVCELTKRKAETAARGRRVDERGKREMKESRPRTVVPCTPTGPPALNDETHSSDKLLRLAAKKQKEGKTIARQSGHSTFHPFLFQLSEDIGYVVYSALGSFYIPSCIMVFVYIRIYFAAKARARRGIRKQPRPRAVIPPESPDVRQTSFTQSTPATETKKPPGSVMENVATIENQPVQIPIVTCDFASDVSTSEADPGGGSSIPMEEKDTLKSTSRGLAPTSYGPSGQISQILTSPLDLAKCSLQKRFDHRTSINFKKHPTHRSRYFCIAPRQGCTSDENVPPPKTRTQYSRTDMGHGVPPRDSPGSGAAHKSGASKSPKAEIRYWISVSSHDCFLVQTESNKGAANRGHGALSLCRTVVPCTPTGPPALNDETHSSDKLLRLAAKKQKEGKTIARQSGHSTFHPFLFQLSEDIGYVVYSALGSFYIPSCIMVFVYIRIYFAAKARARRGIRKQPRPRAVIPPESPDVRQTSFTQSTPATETKKPPGSVMENVATIENQPVQIPIVTCDFASDVSTSEADPGGGSSIPMEEKDTLKSTSRGLAPTSYGPSGQISQILTSPLDLAKCSLQKRFDHRTSINFKKHPTHRSRYFCIAPRQGCTSDENVPPPKTRTQYSRTDMGHGVPWV</sequence>
<feature type="transmembrane region" description="Helical" evidence="6">
    <location>
        <begin position="477"/>
        <end position="504"/>
    </location>
</feature>
<keyword evidence="6" id="KW-0472">Membrane</keyword>
<feature type="compositionally biased region" description="Polar residues" evidence="5">
    <location>
        <begin position="529"/>
        <end position="541"/>
    </location>
</feature>
<accession>A0A310SD97</accession>
<dbReference type="PANTHER" id="PTHR24248">
    <property type="entry name" value="ADRENERGIC RECEPTOR-RELATED G-PROTEIN COUPLED RECEPTOR"/>
    <property type="match status" value="1"/>
</dbReference>
<organism evidence="7 8">
    <name type="scientific">Eufriesea mexicana</name>
    <dbReference type="NCBI Taxonomy" id="516756"/>
    <lineage>
        <taxon>Eukaryota</taxon>
        <taxon>Metazoa</taxon>
        <taxon>Ecdysozoa</taxon>
        <taxon>Arthropoda</taxon>
        <taxon>Hexapoda</taxon>
        <taxon>Insecta</taxon>
        <taxon>Pterygota</taxon>
        <taxon>Neoptera</taxon>
        <taxon>Endopterygota</taxon>
        <taxon>Hymenoptera</taxon>
        <taxon>Apocrita</taxon>
        <taxon>Aculeata</taxon>
        <taxon>Apoidea</taxon>
        <taxon>Anthophila</taxon>
        <taxon>Apidae</taxon>
        <taxon>Eufriesea</taxon>
    </lineage>
</organism>
<feature type="region of interest" description="Disordered" evidence="5">
    <location>
        <begin position="663"/>
        <end position="687"/>
    </location>
</feature>
<dbReference type="PANTHER" id="PTHR24248:SF189">
    <property type="entry name" value="ALPHA2-ADRENERGIC-LIKE OCTOPAMINE RECEPTOR, ISOFORM B"/>
    <property type="match status" value="1"/>
</dbReference>
<evidence type="ECO:0000313" key="8">
    <source>
        <dbReference type="Proteomes" id="UP000250275"/>
    </source>
</evidence>
<evidence type="ECO:0000256" key="2">
    <source>
        <dbReference type="ARBA" id="ARBA00023040"/>
    </source>
</evidence>
<protein>
    <submittedName>
        <fullName evidence="7">Alpha-2 adrenergic receptor</fullName>
    </submittedName>
</protein>
<keyword evidence="6" id="KW-1133">Transmembrane helix</keyword>
<dbReference type="AlphaFoldDB" id="A0A310SD97"/>
<proteinExistence type="predicted"/>
<feature type="compositionally biased region" description="Basic and acidic residues" evidence="5">
    <location>
        <begin position="74"/>
        <end position="93"/>
    </location>
</feature>
<evidence type="ECO:0000256" key="5">
    <source>
        <dbReference type="SAM" id="MobiDB-lite"/>
    </source>
</evidence>
<evidence type="ECO:0000256" key="4">
    <source>
        <dbReference type="ARBA" id="ARBA00023224"/>
    </source>
</evidence>
<gene>
    <name evidence="7" type="ORF">WN48_05612</name>
</gene>
<keyword evidence="6" id="KW-0812">Transmembrane</keyword>
<name>A0A310SD97_9HYME</name>
<evidence type="ECO:0000256" key="1">
    <source>
        <dbReference type="ARBA" id="ARBA00004141"/>
    </source>
</evidence>
<feature type="transmembrane region" description="Helical" evidence="6">
    <location>
        <begin position="153"/>
        <end position="178"/>
    </location>
</feature>
<feature type="region of interest" description="Disordered" evidence="5">
    <location>
        <begin position="250"/>
        <end position="290"/>
    </location>
</feature>
<keyword evidence="3 7" id="KW-0675">Receptor</keyword>
<dbReference type="GO" id="GO:0005886">
    <property type="term" value="C:plasma membrane"/>
    <property type="evidence" value="ECO:0007669"/>
    <property type="project" value="TreeGrafter"/>
</dbReference>
<feature type="region of interest" description="Disordered" evidence="5">
    <location>
        <begin position="74"/>
        <end position="111"/>
    </location>
</feature>
<feature type="compositionally biased region" description="Polar residues" evidence="5">
    <location>
        <begin position="205"/>
        <end position="217"/>
    </location>
</feature>
<feature type="region of interest" description="Disordered" evidence="5">
    <location>
        <begin position="512"/>
        <end position="549"/>
    </location>
</feature>
<feature type="region of interest" description="Disordered" evidence="5">
    <location>
        <begin position="574"/>
        <end position="614"/>
    </location>
</feature>
<dbReference type="OrthoDB" id="5975661at2759"/>
<feature type="region of interest" description="Disordered" evidence="5">
    <location>
        <begin position="1"/>
        <end position="31"/>
    </location>
</feature>
<comment type="subcellular location">
    <subcellularLocation>
        <location evidence="1">Membrane</location>
        <topology evidence="1">Multi-pass membrane protein</topology>
    </subcellularLocation>
</comment>
<dbReference type="GO" id="GO:0004930">
    <property type="term" value="F:G protein-coupled receptor activity"/>
    <property type="evidence" value="ECO:0007669"/>
    <property type="project" value="UniProtKB-KW"/>
</dbReference>
<keyword evidence="2" id="KW-0297">G-protein coupled receptor</keyword>